<dbReference type="EMBL" id="NHOC01000004">
    <property type="protein sequence ID" value="OUM21090.1"/>
    <property type="molecule type" value="Genomic_DNA"/>
</dbReference>
<name>A0A252F605_9FIRM</name>
<dbReference type="RefSeq" id="WP_087018654.1">
    <property type="nucleotide sequence ID" value="NZ_NHOC01000004.1"/>
</dbReference>
<proteinExistence type="predicted"/>
<dbReference type="InterPro" id="IPR041468">
    <property type="entry name" value="HTH_ParB/Spo0J"/>
</dbReference>
<dbReference type="OrthoDB" id="1937833at2"/>
<evidence type="ECO:0000313" key="3">
    <source>
        <dbReference type="Proteomes" id="UP000194903"/>
    </source>
</evidence>
<sequence>MGLRMVGIAKVRESERTMFYLIKNIRALRKNLPRNRGSQYTGGKTANGGFGITQEELAEQYGYSVDVIKRAESLTKLPQEIQDLVQEGTFHLLPYSNFFRYNILIYGF</sequence>
<dbReference type="AlphaFoldDB" id="A0A252F605"/>
<dbReference type="Proteomes" id="UP000194903">
    <property type="component" value="Unassembled WGS sequence"/>
</dbReference>
<dbReference type="Gene3D" id="1.10.10.2830">
    <property type="match status" value="1"/>
</dbReference>
<gene>
    <name evidence="2" type="ORF">CBW42_05770</name>
</gene>
<reference evidence="2 3" key="1">
    <citation type="submission" date="2017-05" db="EMBL/GenBank/DDBJ databases">
        <title>Butyricicoccus porcorum sp. nov. a butyrate-producing bacterium from the swine intestinal tract.</title>
        <authorList>
            <person name="Trachsel J."/>
            <person name="Humphrey S."/>
            <person name="Allen H.K."/>
        </authorList>
    </citation>
    <scope>NUCLEOTIDE SEQUENCE [LARGE SCALE GENOMIC DNA]</scope>
    <source>
        <strain evidence="2">BB10</strain>
    </source>
</reference>
<accession>A0A252F605</accession>
<dbReference type="Pfam" id="PF17762">
    <property type="entry name" value="HTH_ParB"/>
    <property type="match status" value="1"/>
</dbReference>
<comment type="caution">
    <text evidence="2">The sequence shown here is derived from an EMBL/GenBank/DDBJ whole genome shotgun (WGS) entry which is preliminary data.</text>
</comment>
<feature type="domain" description="ParB/Spo0J HTH" evidence="1">
    <location>
        <begin position="50"/>
        <end position="90"/>
    </location>
</feature>
<keyword evidence="3" id="KW-1185">Reference proteome</keyword>
<evidence type="ECO:0000313" key="2">
    <source>
        <dbReference type="EMBL" id="OUM21090.1"/>
    </source>
</evidence>
<organism evidence="2 3">
    <name type="scientific">Butyricicoccus porcorum</name>
    <dbReference type="NCBI Taxonomy" id="1945634"/>
    <lineage>
        <taxon>Bacteria</taxon>
        <taxon>Bacillati</taxon>
        <taxon>Bacillota</taxon>
        <taxon>Clostridia</taxon>
        <taxon>Eubacteriales</taxon>
        <taxon>Butyricicoccaceae</taxon>
        <taxon>Butyricicoccus</taxon>
    </lineage>
</organism>
<evidence type="ECO:0000259" key="1">
    <source>
        <dbReference type="Pfam" id="PF17762"/>
    </source>
</evidence>
<protein>
    <recommendedName>
        <fullName evidence="1">ParB/Spo0J HTH domain-containing protein</fullName>
    </recommendedName>
</protein>
<dbReference type="SUPFAM" id="SSF109709">
    <property type="entry name" value="KorB DNA-binding domain-like"/>
    <property type="match status" value="1"/>
</dbReference>